<name>A0A183F8T3_HELPZ</name>
<dbReference type="EMBL" id="UZAH01004164">
    <property type="protein sequence ID" value="VDO26372.1"/>
    <property type="molecule type" value="Genomic_DNA"/>
</dbReference>
<dbReference type="SUPFAM" id="SSF48056">
    <property type="entry name" value="Di-copper centre-containing domain"/>
    <property type="match status" value="1"/>
</dbReference>
<keyword evidence="2" id="KW-1185">Reference proteome</keyword>
<sequence length="171" mass="19897">MFYLHHAFVDYLWEQFRRKQQTREQRETQWAKVVLGGNCTGFEGTAICHNSTCKDNRCQLPPRLLQSMRLRKAADPPAGDYVWTKTLLIDQHGKGVRDDLAHVKVVSQMTSENTTVYQQSESLYPEIDLMTSTMITSLAENTRPPQSREPHVWFRVVVHRRPSQNLQVNLQ</sequence>
<reference evidence="1 2" key="1">
    <citation type="submission" date="2018-11" db="EMBL/GenBank/DDBJ databases">
        <authorList>
            <consortium name="Pathogen Informatics"/>
        </authorList>
    </citation>
    <scope>NUCLEOTIDE SEQUENCE [LARGE SCALE GENOMIC DNA]</scope>
</reference>
<dbReference type="AlphaFoldDB" id="A0A183F8T3"/>
<protein>
    <submittedName>
        <fullName evidence="3">Tyrosinase_Cu-bd domain-containing protein</fullName>
    </submittedName>
</protein>
<evidence type="ECO:0000313" key="1">
    <source>
        <dbReference type="EMBL" id="VDO26372.1"/>
    </source>
</evidence>
<accession>A0A183F8T3</accession>
<dbReference type="OrthoDB" id="6132182at2759"/>
<reference evidence="3" key="2">
    <citation type="submission" date="2019-09" db="UniProtKB">
        <authorList>
            <consortium name="WormBaseParasite"/>
        </authorList>
    </citation>
    <scope>IDENTIFICATION</scope>
</reference>
<organism evidence="2 3">
    <name type="scientific">Heligmosomoides polygyrus</name>
    <name type="common">Parasitic roundworm</name>
    <dbReference type="NCBI Taxonomy" id="6339"/>
    <lineage>
        <taxon>Eukaryota</taxon>
        <taxon>Metazoa</taxon>
        <taxon>Ecdysozoa</taxon>
        <taxon>Nematoda</taxon>
        <taxon>Chromadorea</taxon>
        <taxon>Rhabditida</taxon>
        <taxon>Rhabditina</taxon>
        <taxon>Rhabditomorpha</taxon>
        <taxon>Strongyloidea</taxon>
        <taxon>Heligmosomidae</taxon>
        <taxon>Heligmosomoides</taxon>
    </lineage>
</organism>
<proteinExistence type="predicted"/>
<accession>A0A3P7XAD7</accession>
<dbReference type="WBParaSite" id="HPBE_0000257501-mRNA-1">
    <property type="protein sequence ID" value="HPBE_0000257501-mRNA-1"/>
    <property type="gene ID" value="HPBE_0000257501"/>
</dbReference>
<dbReference type="InterPro" id="IPR008922">
    <property type="entry name" value="Di-copper_centre_dom_sf"/>
</dbReference>
<gene>
    <name evidence="1" type="ORF">HPBE_LOCUS2576</name>
</gene>
<evidence type="ECO:0000313" key="2">
    <source>
        <dbReference type="Proteomes" id="UP000050761"/>
    </source>
</evidence>
<dbReference type="Gene3D" id="1.10.1280.10">
    <property type="entry name" value="Di-copper center containing domain from catechol oxidase"/>
    <property type="match status" value="1"/>
</dbReference>
<evidence type="ECO:0000313" key="3">
    <source>
        <dbReference type="WBParaSite" id="HPBE_0000257501-mRNA-1"/>
    </source>
</evidence>
<dbReference type="Proteomes" id="UP000050761">
    <property type="component" value="Unassembled WGS sequence"/>
</dbReference>